<feature type="compositionally biased region" description="Polar residues" evidence="2">
    <location>
        <begin position="246"/>
        <end position="261"/>
    </location>
</feature>
<dbReference type="AlphaFoldDB" id="A0A3B4DLZ9"/>
<dbReference type="GO" id="GO:0031175">
    <property type="term" value="P:neuron projection development"/>
    <property type="evidence" value="ECO:0007669"/>
    <property type="project" value="TreeGrafter"/>
</dbReference>
<evidence type="ECO:0000256" key="2">
    <source>
        <dbReference type="SAM" id="MobiDB-lite"/>
    </source>
</evidence>
<feature type="region of interest" description="Disordered" evidence="2">
    <location>
        <begin position="1"/>
        <end position="433"/>
    </location>
</feature>
<keyword evidence="5" id="KW-1185">Reference proteome</keyword>
<dbReference type="OMA" id="MTQEREC"/>
<reference evidence="4" key="2">
    <citation type="submission" date="2025-08" db="UniProtKB">
        <authorList>
            <consortium name="Ensembl"/>
        </authorList>
    </citation>
    <scope>IDENTIFICATION</scope>
</reference>
<feature type="compositionally biased region" description="Polar residues" evidence="2">
    <location>
        <begin position="68"/>
        <end position="77"/>
    </location>
</feature>
<feature type="compositionally biased region" description="Low complexity" evidence="2">
    <location>
        <begin position="120"/>
        <end position="134"/>
    </location>
</feature>
<feature type="region of interest" description="Disordered" evidence="2">
    <location>
        <begin position="593"/>
        <end position="638"/>
    </location>
</feature>
<feature type="domain" description="G protein-regulated inducer of neurite outgrowth C-terminal" evidence="3">
    <location>
        <begin position="612"/>
        <end position="721"/>
    </location>
</feature>
<feature type="compositionally biased region" description="Polar residues" evidence="2">
    <location>
        <begin position="149"/>
        <end position="186"/>
    </location>
</feature>
<evidence type="ECO:0000259" key="3">
    <source>
        <dbReference type="Pfam" id="PF15235"/>
    </source>
</evidence>
<feature type="compositionally biased region" description="Basic and acidic residues" evidence="2">
    <location>
        <begin position="18"/>
        <end position="34"/>
    </location>
</feature>
<feature type="compositionally biased region" description="Low complexity" evidence="2">
    <location>
        <begin position="523"/>
        <end position="534"/>
    </location>
</feature>
<dbReference type="PANTHER" id="PTHR15718">
    <property type="entry name" value="G PROTEIN-REGULATED INDUCER OF NEURITE OUTGROWTH C-TERMINAL DOMAIN-CONTAINING PROTEIN"/>
    <property type="match status" value="1"/>
</dbReference>
<reference evidence="4" key="3">
    <citation type="submission" date="2025-09" db="UniProtKB">
        <authorList>
            <consortium name="Ensembl"/>
        </authorList>
    </citation>
    <scope>IDENTIFICATION</scope>
</reference>
<feature type="compositionally biased region" description="Polar residues" evidence="2">
    <location>
        <begin position="303"/>
        <end position="315"/>
    </location>
</feature>
<feature type="compositionally biased region" description="Polar residues" evidence="2">
    <location>
        <begin position="84"/>
        <end position="108"/>
    </location>
</feature>
<feature type="compositionally biased region" description="Basic and acidic residues" evidence="2">
    <location>
        <begin position="346"/>
        <end position="431"/>
    </location>
</feature>
<accession>A0A3B4DLZ9</accession>
<dbReference type="InterPro" id="IPR026646">
    <property type="entry name" value="GPRIN2-like/GPRIN3"/>
</dbReference>
<feature type="compositionally biased region" description="Basic and acidic residues" evidence="2">
    <location>
        <begin position="221"/>
        <end position="235"/>
    </location>
</feature>
<comment type="function">
    <text evidence="1">May be involved in neurite outgrowth.</text>
</comment>
<feature type="compositionally biased region" description="Polar residues" evidence="2">
    <location>
        <begin position="503"/>
        <end position="513"/>
    </location>
</feature>
<dbReference type="Proteomes" id="UP001501920">
    <property type="component" value="Chromosome 9"/>
</dbReference>
<dbReference type="InterPro" id="IPR032745">
    <property type="entry name" value="GRIN_C"/>
</dbReference>
<evidence type="ECO:0000256" key="1">
    <source>
        <dbReference type="ARBA" id="ARBA00002358"/>
    </source>
</evidence>
<sequence length="728" mass="79641">MESRQGYPHSPRYGKPKGSWETESKSTNQHKKDTTAPSTGHGRNAEQGSGSVPSDRRGTSRAAPIQPKTLTTTVTPSSPMPLASSPTTSKMLLVQASTAKHTTVSSPVTAKHAVGTPEGLTLPLQTTVTTGTRLKSPSSSRTGELKASARSSPKNLHKTTSASQINAPANSPKNMQKTASAVTITSPDLPKSIHRAAPSQIPRATSSPKLRPSSAASLTVDKTDTCKKGGNREGVHSLSPKLRTQAVANSPQVDSMTQPGTEYNKEKSPQRHSEEKKGRVERKGGEDVLQDIQVGQIPKRSDLTIQVASKCPSSPQDKKQLSPAETPSAAQSKETTGKAETNVMTQERECVTEKRKKGEREKEEREKERLREKMKEKRDEERRREEQIKEEYRKEKEREERKRKESVREQEMDKERRREKEKEEKEREKKAAGQICKSFKDASTMTVEDHASVKTLDAGLQTDLGYMDAAVQAVVEVTSRSTTTSPALTLRPWSQMDPDLSNHGKTSGTSGVNLENGLSPDASSDSDWLSGLSSPTAATAGTKPKFLGPPPYKSPNSYRPPHQHVCQIDIELRSQSSLSDSLALPQVTVSEVSPASHSGLSYSGSVEKDSSARSGLEVQSKEEAKETDKAEKGPPPEVVWDEQGMTWEVYGAAVDMESLGFAIQNHLQKKIREHEQRIGTLRKSISLSERSPPYMKGAKKKKKRNVFRSLFRGPACCSKAQAKAEGAQ</sequence>
<feature type="compositionally biased region" description="Polar residues" evidence="2">
    <location>
        <begin position="323"/>
        <end position="345"/>
    </location>
</feature>
<dbReference type="Ensembl" id="ENSPNAT00000011340.2">
    <property type="protein sequence ID" value="ENSPNAP00000023954.1"/>
    <property type="gene ID" value="ENSPNAG00000001004.2"/>
</dbReference>
<evidence type="ECO:0000313" key="5">
    <source>
        <dbReference type="Proteomes" id="UP001501920"/>
    </source>
</evidence>
<feature type="region of interest" description="Disordered" evidence="2">
    <location>
        <begin position="481"/>
        <end position="562"/>
    </location>
</feature>
<feature type="compositionally biased region" description="Basic and acidic residues" evidence="2">
    <location>
        <begin position="619"/>
        <end position="634"/>
    </location>
</feature>
<name>A0A3B4DLZ9_PYGNA</name>
<feature type="compositionally biased region" description="Basic and acidic residues" evidence="2">
    <location>
        <begin position="263"/>
        <end position="286"/>
    </location>
</feature>
<dbReference type="Pfam" id="PF15235">
    <property type="entry name" value="GRIN_C"/>
    <property type="match status" value="1"/>
</dbReference>
<dbReference type="GO" id="GO:0005886">
    <property type="term" value="C:plasma membrane"/>
    <property type="evidence" value="ECO:0007669"/>
    <property type="project" value="TreeGrafter"/>
</dbReference>
<organism evidence="4 5">
    <name type="scientific">Pygocentrus nattereri</name>
    <name type="common">Red-bellied piranha</name>
    <dbReference type="NCBI Taxonomy" id="42514"/>
    <lineage>
        <taxon>Eukaryota</taxon>
        <taxon>Metazoa</taxon>
        <taxon>Chordata</taxon>
        <taxon>Craniata</taxon>
        <taxon>Vertebrata</taxon>
        <taxon>Euteleostomi</taxon>
        <taxon>Actinopterygii</taxon>
        <taxon>Neopterygii</taxon>
        <taxon>Teleostei</taxon>
        <taxon>Ostariophysi</taxon>
        <taxon>Characiformes</taxon>
        <taxon>Characoidei</taxon>
        <taxon>Pygocentrus</taxon>
    </lineage>
</organism>
<feature type="compositionally biased region" description="Polar residues" evidence="2">
    <location>
        <begin position="593"/>
        <end position="604"/>
    </location>
</feature>
<dbReference type="GeneTree" id="ENSGT00570000079168"/>
<proteinExistence type="predicted"/>
<evidence type="ECO:0000313" key="4">
    <source>
        <dbReference type="Ensembl" id="ENSPNAP00000023954.1"/>
    </source>
</evidence>
<reference evidence="4 5" key="1">
    <citation type="submission" date="2020-10" db="EMBL/GenBank/DDBJ databases">
        <title>Pygocentrus nattereri (red-bellied piranha) genome, fPygNat1, primary haplotype.</title>
        <authorList>
            <person name="Myers G."/>
            <person name="Meyer A."/>
            <person name="Karagic N."/>
            <person name="Pippel M."/>
            <person name="Winkler S."/>
            <person name="Tracey A."/>
            <person name="Wood J."/>
            <person name="Formenti G."/>
            <person name="Howe K."/>
            <person name="Fedrigo O."/>
            <person name="Jarvis E.D."/>
        </authorList>
    </citation>
    <scope>NUCLEOTIDE SEQUENCE [LARGE SCALE GENOMIC DNA]</scope>
</reference>
<protein>
    <recommendedName>
        <fullName evidence="3">G protein-regulated inducer of neurite outgrowth C-terminal domain-containing protein</fullName>
    </recommendedName>
</protein>
<dbReference type="PANTHER" id="PTHR15718:SF3">
    <property type="entry name" value="G PROTEIN-REGULATED INDUCER OF NEURITE OUTGROWTH C-TERMINAL DOMAIN-CONTAINING PROTEIN"/>
    <property type="match status" value="1"/>
</dbReference>